<dbReference type="SUPFAM" id="SSF48452">
    <property type="entry name" value="TPR-like"/>
    <property type="match status" value="1"/>
</dbReference>
<comment type="subcellular location">
    <subcellularLocation>
        <location evidence="1">Cell outer membrane</location>
    </subcellularLocation>
</comment>
<name>A0A9D9EIR8_9BACT</name>
<accession>A0A9D9EIR8</accession>
<gene>
    <name evidence="9" type="ORF">IAC29_05180</name>
</gene>
<organism evidence="9 10">
    <name type="scientific">Candidatus Cryptobacteroides merdigallinarum</name>
    <dbReference type="NCBI Taxonomy" id="2840770"/>
    <lineage>
        <taxon>Bacteria</taxon>
        <taxon>Pseudomonadati</taxon>
        <taxon>Bacteroidota</taxon>
        <taxon>Bacteroidia</taxon>
        <taxon>Bacteroidales</taxon>
        <taxon>Candidatus Cryptobacteroides</taxon>
    </lineage>
</organism>
<dbReference type="Gene3D" id="2.20.20.130">
    <property type="match status" value="1"/>
</dbReference>
<dbReference type="Pfam" id="PF07980">
    <property type="entry name" value="SusD_RagB"/>
    <property type="match status" value="1"/>
</dbReference>
<evidence type="ECO:0000259" key="7">
    <source>
        <dbReference type="Pfam" id="PF07980"/>
    </source>
</evidence>
<dbReference type="AlphaFoldDB" id="A0A9D9EIR8"/>
<evidence type="ECO:0000259" key="8">
    <source>
        <dbReference type="Pfam" id="PF14322"/>
    </source>
</evidence>
<protein>
    <submittedName>
        <fullName evidence="9">RagB/SusD family nutrient uptake outer membrane protein</fullName>
    </submittedName>
</protein>
<dbReference type="Gene3D" id="1.25.40.390">
    <property type="match status" value="1"/>
</dbReference>
<feature type="signal peptide" evidence="6">
    <location>
        <begin position="1"/>
        <end position="18"/>
    </location>
</feature>
<keyword evidence="5" id="KW-0998">Cell outer membrane</keyword>
<proteinExistence type="inferred from homology"/>
<reference evidence="9" key="1">
    <citation type="submission" date="2020-10" db="EMBL/GenBank/DDBJ databases">
        <authorList>
            <person name="Gilroy R."/>
        </authorList>
    </citation>
    <scope>NUCLEOTIDE SEQUENCE</scope>
    <source>
        <strain evidence="9">20514</strain>
    </source>
</reference>
<reference evidence="9" key="2">
    <citation type="journal article" date="2021" name="PeerJ">
        <title>Extensive microbial diversity within the chicken gut microbiome revealed by metagenomics and culture.</title>
        <authorList>
            <person name="Gilroy R."/>
            <person name="Ravi A."/>
            <person name="Getino M."/>
            <person name="Pursley I."/>
            <person name="Horton D.L."/>
            <person name="Alikhan N.F."/>
            <person name="Baker D."/>
            <person name="Gharbi K."/>
            <person name="Hall N."/>
            <person name="Watson M."/>
            <person name="Adriaenssens E.M."/>
            <person name="Foster-Nyarko E."/>
            <person name="Jarju S."/>
            <person name="Secka A."/>
            <person name="Antonio M."/>
            <person name="Oren A."/>
            <person name="Chaudhuri R.R."/>
            <person name="La Ragione R."/>
            <person name="Hildebrand F."/>
            <person name="Pallen M.J."/>
        </authorList>
    </citation>
    <scope>NUCLEOTIDE SEQUENCE</scope>
    <source>
        <strain evidence="9">20514</strain>
    </source>
</reference>
<evidence type="ECO:0000313" key="9">
    <source>
        <dbReference type="EMBL" id="MBO8448647.1"/>
    </source>
</evidence>
<dbReference type="PROSITE" id="PS51257">
    <property type="entry name" value="PROKAR_LIPOPROTEIN"/>
    <property type="match status" value="1"/>
</dbReference>
<evidence type="ECO:0000256" key="5">
    <source>
        <dbReference type="ARBA" id="ARBA00023237"/>
    </source>
</evidence>
<evidence type="ECO:0000256" key="1">
    <source>
        <dbReference type="ARBA" id="ARBA00004442"/>
    </source>
</evidence>
<evidence type="ECO:0000256" key="4">
    <source>
        <dbReference type="ARBA" id="ARBA00023136"/>
    </source>
</evidence>
<evidence type="ECO:0000313" key="10">
    <source>
        <dbReference type="Proteomes" id="UP000810252"/>
    </source>
</evidence>
<feature type="domain" description="RagB/SusD" evidence="7">
    <location>
        <begin position="342"/>
        <end position="492"/>
    </location>
</feature>
<dbReference type="GO" id="GO:0009279">
    <property type="term" value="C:cell outer membrane"/>
    <property type="evidence" value="ECO:0007669"/>
    <property type="project" value="UniProtKB-SubCell"/>
</dbReference>
<dbReference type="Proteomes" id="UP000810252">
    <property type="component" value="Unassembled WGS sequence"/>
</dbReference>
<dbReference type="InterPro" id="IPR012944">
    <property type="entry name" value="SusD_RagB_dom"/>
</dbReference>
<feature type="chain" id="PRO_5039160222" evidence="6">
    <location>
        <begin position="19"/>
        <end position="494"/>
    </location>
</feature>
<evidence type="ECO:0000256" key="6">
    <source>
        <dbReference type="SAM" id="SignalP"/>
    </source>
</evidence>
<feature type="domain" description="SusD-like N-terminal" evidence="8">
    <location>
        <begin position="23"/>
        <end position="226"/>
    </location>
</feature>
<comment type="similarity">
    <text evidence="2">Belongs to the SusD family.</text>
</comment>
<evidence type="ECO:0000256" key="2">
    <source>
        <dbReference type="ARBA" id="ARBA00006275"/>
    </source>
</evidence>
<keyword evidence="4" id="KW-0472">Membrane</keyword>
<dbReference type="EMBL" id="JADIMQ010000075">
    <property type="protein sequence ID" value="MBO8448647.1"/>
    <property type="molecule type" value="Genomic_DNA"/>
</dbReference>
<dbReference type="Pfam" id="PF14322">
    <property type="entry name" value="SusD-like_3"/>
    <property type="match status" value="1"/>
</dbReference>
<sequence>MKKSTYLLNIALAGAFLASCDVLDQYPSTSRPADEAIETVSDLSNAVNGVYYVATYGYSLTMASELAIYADLCGPDSYQPNSSGQNAARIAEYALTPNETFNAYYYLYAALANVNKALESGALLEDQEGAAPYMAELYGLRGLLHFHLATFFCPIPTSGSANTMGLVLSDRVFPTEYIGARASLDETYRQIVSDLTRAIDSGENKGRNTGHLNYWAALALRARAYLYMGEYDLALADCKSIIGAADSPYSLYTLSEYAGVWSQEGTSEMLLEYIQTDNYNAQRNAPGYYTSVSGYGEYGVSPDFFCWMRNITPDTDGSFDPEENNSQDVRAQVMEYQEILNSSTGEVDNSGYFPLKYPGKSGSSIPQYTNNIKVIRLSEVYLIAAEAALKATTPDQGAADGYINTLRRNRITGYQDVSGVTLDDILDERRKELFAEGHIAFDYWRTGKTVTQYAEGTATPNSITPTDNRTVLPLPTEEINVSNGVLIQNPGYGN</sequence>
<evidence type="ECO:0000256" key="3">
    <source>
        <dbReference type="ARBA" id="ARBA00022729"/>
    </source>
</evidence>
<dbReference type="InterPro" id="IPR011990">
    <property type="entry name" value="TPR-like_helical_dom_sf"/>
</dbReference>
<dbReference type="Gene3D" id="1.25.40.900">
    <property type="match status" value="1"/>
</dbReference>
<keyword evidence="3 6" id="KW-0732">Signal</keyword>
<dbReference type="InterPro" id="IPR033985">
    <property type="entry name" value="SusD-like_N"/>
</dbReference>
<comment type="caution">
    <text evidence="9">The sequence shown here is derived from an EMBL/GenBank/DDBJ whole genome shotgun (WGS) entry which is preliminary data.</text>
</comment>